<feature type="compositionally biased region" description="Basic and acidic residues" evidence="1">
    <location>
        <begin position="1"/>
        <end position="21"/>
    </location>
</feature>
<name>A0A0K2B209_STRA7</name>
<reference evidence="3" key="1">
    <citation type="journal article" date="2015" name="J. Biotechnol.">
        <title>Complete genome sequence of Streptomyces ambofaciens ATCC 23877, the spiramycin producer.</title>
        <authorList>
            <person name="Thibessard A."/>
            <person name="Haas D."/>
            <person name="Gerbaud C."/>
            <person name="Aigle B."/>
            <person name="Lautru S."/>
            <person name="Pernodet J.L."/>
            <person name="Leblond P."/>
        </authorList>
    </citation>
    <scope>NUCLEOTIDE SEQUENCE [LARGE SCALE GENOMIC DNA]</scope>
    <source>
        <strain evidence="3">ATCC 23877 / 3486 / DSM 40053 / JCM 4204 / NBRC 12836 / NRRL B-2516</strain>
    </source>
</reference>
<evidence type="ECO:0000313" key="2">
    <source>
        <dbReference type="EMBL" id="AKZ59122.1"/>
    </source>
</evidence>
<evidence type="ECO:0000256" key="1">
    <source>
        <dbReference type="SAM" id="MobiDB-lite"/>
    </source>
</evidence>
<proteinExistence type="predicted"/>
<accession>A0A0K2B209</accession>
<dbReference type="Proteomes" id="UP000061018">
    <property type="component" value="Chromosome"/>
</dbReference>
<dbReference type="EMBL" id="CP012382">
    <property type="protein sequence ID" value="AKZ59122.1"/>
    <property type="molecule type" value="Genomic_DNA"/>
</dbReference>
<gene>
    <name evidence="2" type="ORF">SAM23877_6077</name>
</gene>
<dbReference type="AlphaFoldDB" id="A0A0K2B209"/>
<dbReference type="KEGG" id="samb:SAM23877_6077"/>
<evidence type="ECO:0000313" key="3">
    <source>
        <dbReference type="Proteomes" id="UP000061018"/>
    </source>
</evidence>
<feature type="region of interest" description="Disordered" evidence="1">
    <location>
        <begin position="1"/>
        <end position="71"/>
    </location>
</feature>
<sequence length="142" mass="16272">MTQGEKERPLGGRRTETDRGAPPHMRTLNRQERGRERTAHGRDLERHPVTFRGGQRETLGRQDNESRASAYTYERSSGLRLLLTTSEFVKCIRGRNGHRPHGRYRFVIWIGNAAYSSEGESARLRESTQRQTPSDLGLCCEC</sequence>
<organism evidence="2 3">
    <name type="scientific">Streptomyces ambofaciens (strain ATCC 23877 / 3486 / DSM 40053 / JCM 4204 / NBRC 12836 / NRRL B-2516)</name>
    <dbReference type="NCBI Taxonomy" id="278992"/>
    <lineage>
        <taxon>Bacteria</taxon>
        <taxon>Bacillati</taxon>
        <taxon>Actinomycetota</taxon>
        <taxon>Actinomycetes</taxon>
        <taxon>Kitasatosporales</taxon>
        <taxon>Streptomycetaceae</taxon>
        <taxon>Streptomyces</taxon>
    </lineage>
</organism>
<feature type="compositionally biased region" description="Basic and acidic residues" evidence="1">
    <location>
        <begin position="29"/>
        <end position="66"/>
    </location>
</feature>
<protein>
    <submittedName>
        <fullName evidence="2">Uncharacterized protein</fullName>
    </submittedName>
</protein>